<protein>
    <submittedName>
        <fullName evidence="1">Uncharacterized protein</fullName>
    </submittedName>
</protein>
<evidence type="ECO:0000313" key="2">
    <source>
        <dbReference type="Proteomes" id="UP001152087"/>
    </source>
</evidence>
<name>A0A9W8R3U4_9HYPO</name>
<proteinExistence type="predicted"/>
<organism evidence="1 2">
    <name type="scientific">Fusarium falciforme</name>
    <dbReference type="NCBI Taxonomy" id="195108"/>
    <lineage>
        <taxon>Eukaryota</taxon>
        <taxon>Fungi</taxon>
        <taxon>Dikarya</taxon>
        <taxon>Ascomycota</taxon>
        <taxon>Pezizomycotina</taxon>
        <taxon>Sordariomycetes</taxon>
        <taxon>Hypocreomycetidae</taxon>
        <taxon>Hypocreales</taxon>
        <taxon>Nectriaceae</taxon>
        <taxon>Fusarium</taxon>
        <taxon>Fusarium solani species complex</taxon>
    </lineage>
</organism>
<reference evidence="1" key="1">
    <citation type="submission" date="2022-09" db="EMBL/GenBank/DDBJ databases">
        <title>Fusarium specimens isolated from Avocado Roots.</title>
        <authorList>
            <person name="Stajich J."/>
            <person name="Roper C."/>
            <person name="Heimlech-Rivalta G."/>
        </authorList>
    </citation>
    <scope>NUCLEOTIDE SEQUENCE</scope>
    <source>
        <strain evidence="1">A02</strain>
    </source>
</reference>
<dbReference type="AlphaFoldDB" id="A0A9W8R3U4"/>
<sequence length="202" mass="22771">MAVNAVSKGAILRALDKKNGPARFARSSYGLLRSEPWGDHIEHSGQGYSVNRTTGDDFIMHTIYWVLKKGDKIGPNWVSEKPLETVHYIEYGDPLICCEIIYVSDTATESHYRLTHKKNKGAQKAGTLEVDFTFLKEQGLIKPIEPEIGKNGKPIGKRHWKVEFLIYFKMIGRDLSCIVKRDGKVINSCRINIAPGFDMGTM</sequence>
<keyword evidence="2" id="KW-1185">Reference proteome</keyword>
<dbReference type="EMBL" id="JAOQAV010000019">
    <property type="protein sequence ID" value="KAJ4186909.1"/>
    <property type="molecule type" value="Genomic_DNA"/>
</dbReference>
<evidence type="ECO:0000313" key="1">
    <source>
        <dbReference type="EMBL" id="KAJ4186909.1"/>
    </source>
</evidence>
<gene>
    <name evidence="1" type="ORF">NW755_007642</name>
</gene>
<accession>A0A9W8R3U4</accession>
<comment type="caution">
    <text evidence="1">The sequence shown here is derived from an EMBL/GenBank/DDBJ whole genome shotgun (WGS) entry which is preliminary data.</text>
</comment>
<dbReference type="Proteomes" id="UP001152087">
    <property type="component" value="Unassembled WGS sequence"/>
</dbReference>
<dbReference type="PANTHER" id="PTHR42749:SF8">
    <property type="entry name" value="HSP70 FAMILY PROTEIN (AFU_ORTHOLOGUE AFUA_3G13740)"/>
    <property type="match status" value="1"/>
</dbReference>
<dbReference type="PANTHER" id="PTHR42749">
    <property type="entry name" value="CELL SHAPE-DETERMINING PROTEIN MREB"/>
    <property type="match status" value="1"/>
</dbReference>